<dbReference type="Gene3D" id="2.40.10.170">
    <property type="match status" value="1"/>
</dbReference>
<dbReference type="GO" id="GO:0003678">
    <property type="term" value="F:DNA helicase activity"/>
    <property type="evidence" value="ECO:0007669"/>
    <property type="project" value="TreeGrafter"/>
</dbReference>
<dbReference type="InterPro" id="IPR003711">
    <property type="entry name" value="CarD-like/TRCF_RID"/>
</dbReference>
<reference evidence="16 17" key="1">
    <citation type="journal article" date="2018" name="Int. J. Syst. Evol. Microbiol.">
        <title>Lactobacillus bambusae sp. nov., isolated from a traditional fermented Ma-bamboo shoots of Taiwan.</title>
        <authorList>
            <person name="Wang L.-T."/>
        </authorList>
    </citation>
    <scope>NUCLEOTIDE SEQUENCE [LARGE SCALE GENOMIC DNA]</scope>
    <source>
        <strain evidence="16 17">BS-W1</strain>
    </source>
</reference>
<keyword evidence="9 13" id="KW-0234">DNA repair</keyword>
<dbReference type="GO" id="GO:0006355">
    <property type="term" value="P:regulation of DNA-templated transcription"/>
    <property type="evidence" value="ECO:0007669"/>
    <property type="project" value="UniProtKB-UniRule"/>
</dbReference>
<dbReference type="SMART" id="SM01058">
    <property type="entry name" value="CarD_TRCF"/>
    <property type="match status" value="1"/>
</dbReference>
<dbReference type="NCBIfam" id="TIGR00580">
    <property type="entry name" value="mfd"/>
    <property type="match status" value="1"/>
</dbReference>
<evidence type="ECO:0000256" key="3">
    <source>
        <dbReference type="ARBA" id="ARBA00022741"/>
    </source>
</evidence>
<dbReference type="GO" id="GO:0000716">
    <property type="term" value="P:transcription-coupled nucleotide-excision repair, DNA damage recognition"/>
    <property type="evidence" value="ECO:0007669"/>
    <property type="project" value="UniProtKB-UniRule"/>
</dbReference>
<accession>A0A2V1MVZ0</accession>
<dbReference type="Pfam" id="PF00271">
    <property type="entry name" value="Helicase_C"/>
    <property type="match status" value="1"/>
</dbReference>
<keyword evidence="17" id="KW-1185">Reference proteome</keyword>
<protein>
    <recommendedName>
        <fullName evidence="12 13">Transcription-repair-coupling factor</fullName>
        <shortName evidence="13">TRCF</shortName>
        <ecNumber evidence="13">3.6.4.-</ecNumber>
    </recommendedName>
</protein>
<dbReference type="SUPFAM" id="SSF143517">
    <property type="entry name" value="TRCF domain-like"/>
    <property type="match status" value="1"/>
</dbReference>
<dbReference type="InterPro" id="IPR036101">
    <property type="entry name" value="CarD-like/TRCF_RID_sf"/>
</dbReference>
<evidence type="ECO:0000256" key="1">
    <source>
        <dbReference type="ARBA" id="ARBA00004496"/>
    </source>
</evidence>
<gene>
    <name evidence="13 16" type="primary">mfd</name>
    <name evidence="16" type="ORF">DCM90_09335</name>
</gene>
<dbReference type="InterPro" id="IPR027417">
    <property type="entry name" value="P-loop_NTPase"/>
</dbReference>
<evidence type="ECO:0000256" key="11">
    <source>
        <dbReference type="ARBA" id="ARBA00061399"/>
    </source>
</evidence>
<dbReference type="PROSITE" id="PS51194">
    <property type="entry name" value="HELICASE_CTER"/>
    <property type="match status" value="1"/>
</dbReference>
<name>A0A2V1MVZ0_9LACO</name>
<comment type="subcellular location">
    <subcellularLocation>
        <location evidence="1 13">Cytoplasm</location>
    </subcellularLocation>
</comment>
<evidence type="ECO:0000256" key="6">
    <source>
        <dbReference type="ARBA" id="ARBA00022806"/>
    </source>
</evidence>
<evidence type="ECO:0000259" key="15">
    <source>
        <dbReference type="PROSITE" id="PS51194"/>
    </source>
</evidence>
<evidence type="ECO:0000256" key="7">
    <source>
        <dbReference type="ARBA" id="ARBA00022840"/>
    </source>
</evidence>
<dbReference type="GO" id="GO:0005524">
    <property type="term" value="F:ATP binding"/>
    <property type="evidence" value="ECO:0007669"/>
    <property type="project" value="UniProtKB-UniRule"/>
</dbReference>
<dbReference type="SUPFAM" id="SSF52540">
    <property type="entry name" value="P-loop containing nucleoside triphosphate hydrolases"/>
    <property type="match status" value="4"/>
</dbReference>
<keyword evidence="6" id="KW-0347">Helicase</keyword>
<comment type="similarity">
    <text evidence="11 13">In the C-terminal section; belongs to the helicase family. RecG subfamily.</text>
</comment>
<dbReference type="Pfam" id="PF00270">
    <property type="entry name" value="DEAD"/>
    <property type="match status" value="1"/>
</dbReference>
<dbReference type="GO" id="GO:0003684">
    <property type="term" value="F:damaged DNA binding"/>
    <property type="evidence" value="ECO:0007669"/>
    <property type="project" value="InterPro"/>
</dbReference>
<dbReference type="Proteomes" id="UP000245080">
    <property type="component" value="Unassembled WGS sequence"/>
</dbReference>
<dbReference type="OrthoDB" id="9804325at2"/>
<evidence type="ECO:0000313" key="17">
    <source>
        <dbReference type="Proteomes" id="UP000245080"/>
    </source>
</evidence>
<dbReference type="SMART" id="SM00982">
    <property type="entry name" value="TRCF"/>
    <property type="match status" value="1"/>
</dbReference>
<evidence type="ECO:0000256" key="5">
    <source>
        <dbReference type="ARBA" id="ARBA00022801"/>
    </source>
</evidence>
<dbReference type="InterPro" id="IPR004576">
    <property type="entry name" value="Mfd"/>
</dbReference>
<evidence type="ECO:0000256" key="9">
    <source>
        <dbReference type="ARBA" id="ARBA00023204"/>
    </source>
</evidence>
<proteinExistence type="inferred from homology"/>
<dbReference type="Gene3D" id="3.90.1150.50">
    <property type="entry name" value="Transcription-repair-coupling factor, D7 domain"/>
    <property type="match status" value="1"/>
</dbReference>
<keyword evidence="5 13" id="KW-0378">Hydrolase</keyword>
<dbReference type="Gene3D" id="3.30.2060.10">
    <property type="entry name" value="Penicillin-binding protein 1b domain"/>
    <property type="match status" value="1"/>
</dbReference>
<dbReference type="InterPro" id="IPR041471">
    <property type="entry name" value="UvrB_inter"/>
</dbReference>
<comment type="caution">
    <text evidence="16">The sequence shown here is derived from an EMBL/GenBank/DDBJ whole genome shotgun (WGS) entry which is preliminary data.</text>
</comment>
<dbReference type="HAMAP" id="MF_00969">
    <property type="entry name" value="TRCF"/>
    <property type="match status" value="1"/>
</dbReference>
<dbReference type="InterPro" id="IPR005118">
    <property type="entry name" value="TRCF_C"/>
</dbReference>
<dbReference type="SMART" id="SM00490">
    <property type="entry name" value="HELICc"/>
    <property type="match status" value="1"/>
</dbReference>
<evidence type="ECO:0000256" key="2">
    <source>
        <dbReference type="ARBA" id="ARBA00022490"/>
    </source>
</evidence>
<organism evidence="16 17">
    <name type="scientific">Levilactobacillus bambusae</name>
    <dbReference type="NCBI Taxonomy" id="2024736"/>
    <lineage>
        <taxon>Bacteria</taxon>
        <taxon>Bacillati</taxon>
        <taxon>Bacillota</taxon>
        <taxon>Bacilli</taxon>
        <taxon>Lactobacillales</taxon>
        <taxon>Lactobacillaceae</taxon>
        <taxon>Levilactobacillus</taxon>
    </lineage>
</organism>
<feature type="domain" description="Helicase C-terminal" evidence="15">
    <location>
        <begin position="818"/>
        <end position="972"/>
    </location>
</feature>
<dbReference type="AlphaFoldDB" id="A0A2V1MVZ0"/>
<dbReference type="PANTHER" id="PTHR47964">
    <property type="entry name" value="ATP-DEPENDENT DNA HELICASE HOMOLOG RECG, CHLOROPLASTIC"/>
    <property type="match status" value="1"/>
</dbReference>
<dbReference type="GO" id="GO:0005737">
    <property type="term" value="C:cytoplasm"/>
    <property type="evidence" value="ECO:0007669"/>
    <property type="project" value="UniProtKB-SubCell"/>
</dbReference>
<dbReference type="Pfam" id="PF03461">
    <property type="entry name" value="TRCF"/>
    <property type="match status" value="1"/>
</dbReference>
<evidence type="ECO:0000313" key="16">
    <source>
        <dbReference type="EMBL" id="PWF99300.1"/>
    </source>
</evidence>
<dbReference type="InterPro" id="IPR011545">
    <property type="entry name" value="DEAD/DEAH_box_helicase_dom"/>
</dbReference>
<dbReference type="Pfam" id="PF17757">
    <property type="entry name" value="UvrB_inter"/>
    <property type="match status" value="1"/>
</dbReference>
<dbReference type="EC" id="3.6.4.-" evidence="13"/>
<evidence type="ECO:0000256" key="4">
    <source>
        <dbReference type="ARBA" id="ARBA00022763"/>
    </source>
</evidence>
<dbReference type="Pfam" id="PF02559">
    <property type="entry name" value="CarD_TRCF_RID"/>
    <property type="match status" value="1"/>
</dbReference>
<dbReference type="EMBL" id="QCXQ01000007">
    <property type="protein sequence ID" value="PWF99300.1"/>
    <property type="molecule type" value="Genomic_DNA"/>
</dbReference>
<dbReference type="SMART" id="SM00487">
    <property type="entry name" value="DEXDc"/>
    <property type="match status" value="1"/>
</dbReference>
<dbReference type="GO" id="GO:0016787">
    <property type="term" value="F:hydrolase activity"/>
    <property type="evidence" value="ECO:0007669"/>
    <property type="project" value="UniProtKB-KW"/>
</dbReference>
<keyword evidence="8 13" id="KW-0238">DNA-binding</keyword>
<dbReference type="RefSeq" id="WP_109251107.1">
    <property type="nucleotide sequence ID" value="NZ_QCXQ01000007.1"/>
</dbReference>
<keyword evidence="3 13" id="KW-0547">Nucleotide-binding</keyword>
<dbReference type="InterPro" id="IPR037235">
    <property type="entry name" value="TRCF-like_C_D7"/>
</dbReference>
<dbReference type="InterPro" id="IPR001650">
    <property type="entry name" value="Helicase_C-like"/>
</dbReference>
<evidence type="ECO:0000259" key="14">
    <source>
        <dbReference type="PROSITE" id="PS51192"/>
    </source>
</evidence>
<feature type="domain" description="Helicase ATP-binding" evidence="14">
    <location>
        <begin position="636"/>
        <end position="797"/>
    </location>
</feature>
<dbReference type="InterPro" id="IPR047112">
    <property type="entry name" value="RecG/Mfd"/>
</dbReference>
<dbReference type="SUPFAM" id="SSF141259">
    <property type="entry name" value="CarD-like"/>
    <property type="match status" value="1"/>
</dbReference>
<sequence length="1176" mass="132983">MELEEFVTQMPVYGEIREDIAPKKRQLITGLNGSSRTLFMASLVHDLNQPMVFVTDTLFHASQLTEDLSNILPENQLYEFPVEELIAAEVATSSPAYRGQRVAALTALQEGRPLIIVTSLSGVRRYLPDPDHFQQAHFHVKVGDDIALDQLQNQLFQMGYVHQKLVAAPGDFAIRGSIVDIYPLDQDYPIRLDFFDTEVDSLRYFDPASQRSVENIEEVTVLPATDFVLTPDEREAGAKALATALKREQNRLVDDEASTELANILSPLIDDLKKGSVDPTLMEFGDLIYPNHASLLDYLPAEGIAMFDDFSRLQDSERQLKEDEANWVTDQLAHHRLLADQAYGHDFRQLINQDQHAQLLLALFQKGLGNLRLDGLHNIRSRAMQQFFGQMPVLKTEMDRWHKQKQTVTVMIADEDRLTKVDQTLTDFGINAIVTKPENIQPGEVQVVPARLNVGFELADANLVVLTEAEMFQQVTKRRPRRNQNMDNAERLKSYTDLKPGDYVVHVNHGIGKFMGMKTLEVDGVHQDYMTIDYQDNAQLFIPVTQLNMIQKYVSAEDKTPHINKLGGTEWAKTKSRVAAKIEDIADDLIELYAKRSAEKGFAFPKDDDLQRDFEAAFPYQPTPDQLRSIEEVKHDMEQPRPMDRLLVGDVGYGKTEVALRAAFKAVEAGKQVAFLVPTTILAQQHYDTMISRFADFPVTVGMLSRFRTNKQMKETVAELTDGSLDIVVGTHRILSEDVKFGNLGLVLVDEEQRFGVKHKERLKRLKASVDVLTMTATPIPRTLHMSMLGVRDLSVIETPPANRFPIQTYVMETNAGAIQDGIRRELQRGGQVFYLHNRVDDIENTVKQIEMLVPEARVAYIHGKMTENQLESVLVDFLDGDYDVLVTTTIIETGIDIGNVNTLFVENADRMGLSQLYQLRGRIGRSNRVAYAYFMYQPNKVLTEVSEKRLEAIKDFTELGSGFKIAMRDLSIRGAGNLLGKQQHGFIDSVGYDLYTQMLSEAVAKKQGKKAQPKTDTTVELNVEAYLPADYITDEQQKIELYKRIRQMDSAEVYTELQDDLIDRFGEYPGAVTNLLSISRLKMSADRALMEKIRRVDDIIYVTLSKQGTAQLETKAVFKALSDTNLKATVGVVESKMQIKLVIQPNMTEATWLNQLTKFTDAMSQVIQPQKKANQ</sequence>
<evidence type="ECO:0000256" key="10">
    <source>
        <dbReference type="ARBA" id="ARBA00061104"/>
    </source>
</evidence>
<comment type="similarity">
    <text evidence="10 13">In the N-terminal section; belongs to the UvrB family.</text>
</comment>
<evidence type="ECO:0000256" key="8">
    <source>
        <dbReference type="ARBA" id="ARBA00023125"/>
    </source>
</evidence>
<keyword evidence="2 13" id="KW-0963">Cytoplasm</keyword>
<dbReference type="Gene3D" id="3.40.50.300">
    <property type="entry name" value="P-loop containing nucleotide triphosphate hydrolases"/>
    <property type="match status" value="2"/>
</dbReference>
<evidence type="ECO:0000256" key="12">
    <source>
        <dbReference type="ARBA" id="ARBA00070128"/>
    </source>
</evidence>
<dbReference type="CDD" id="cd17991">
    <property type="entry name" value="DEXHc_TRCF"/>
    <property type="match status" value="1"/>
</dbReference>
<dbReference type="PROSITE" id="PS51192">
    <property type="entry name" value="HELICASE_ATP_BIND_1"/>
    <property type="match status" value="1"/>
</dbReference>
<dbReference type="PANTHER" id="PTHR47964:SF1">
    <property type="entry name" value="ATP-DEPENDENT DNA HELICASE HOMOLOG RECG, CHLOROPLASTIC"/>
    <property type="match status" value="1"/>
</dbReference>
<dbReference type="FunFam" id="3.40.50.300:FF:000546">
    <property type="entry name" value="Transcription-repair-coupling factor"/>
    <property type="match status" value="1"/>
</dbReference>
<dbReference type="InterPro" id="IPR014001">
    <property type="entry name" value="Helicase_ATP-bd"/>
</dbReference>
<comment type="function">
    <text evidence="13">Couples transcription and DNA repair by recognizing RNA polymerase (RNAP) stalled at DNA lesions. Mediates ATP-dependent release of RNAP and its truncated transcript from the DNA, and recruitment of nucleotide excision repair machinery to the damaged site.</text>
</comment>
<keyword evidence="7 13" id="KW-0067">ATP-binding</keyword>
<evidence type="ECO:0000256" key="13">
    <source>
        <dbReference type="HAMAP-Rule" id="MF_00969"/>
    </source>
</evidence>
<keyword evidence="4 13" id="KW-0227">DNA damage</keyword>
<dbReference type="Gene3D" id="3.40.50.11180">
    <property type="match status" value="1"/>
</dbReference>